<dbReference type="EMBL" id="DS113198">
    <property type="protein sequence ID" value="EAY20383.1"/>
    <property type="molecule type" value="Genomic_DNA"/>
</dbReference>
<dbReference type="AlphaFoldDB" id="A2DGJ6"/>
<evidence type="ECO:0000313" key="2">
    <source>
        <dbReference type="Proteomes" id="UP000001542"/>
    </source>
</evidence>
<protein>
    <submittedName>
        <fullName evidence="1">Uncharacterized protein</fullName>
    </submittedName>
</protein>
<dbReference type="OrthoDB" id="10600345at2759"/>
<dbReference type="SMR" id="A2DGJ6"/>
<keyword evidence="2" id="KW-1185">Reference proteome</keyword>
<sequence length="329" mass="38694">MFLINDPNAFLDQVNMNDEYRQILAESEEFLQKFNLIKPPVPFGPENRKPKSKQLSIFTNLKTLNNLVPNLLWLPGRPEVMRMKDVNDPRINEFDLIAQKYKVISVFLLYDNQEPGFCAVSFSVPLLTLIYDIRETFKSSLKIIHFPPKIEQILQNPNYKVIIPGKTDFGPSAVQDDIWTSFIQITSLKNIRNLVELTSYYDYLNLIQSGSGLCEHLKLISWVFQIKFEYTKVGSKVRRITDENWPRILHKYGNLLIYLYWVLEEKYENFKSYRKFGVNTDPVYLENLIFNNKLDDDPIDKIKEKLVDKAYPNPPYPQEIARTTKNKNH</sequence>
<dbReference type="InParanoid" id="A2DGJ6"/>
<accession>A2DGJ6</accession>
<dbReference type="VEuPathDB" id="TrichDB:TVAGG3_0998240"/>
<organism evidence="1 2">
    <name type="scientific">Trichomonas vaginalis (strain ATCC PRA-98 / G3)</name>
    <dbReference type="NCBI Taxonomy" id="412133"/>
    <lineage>
        <taxon>Eukaryota</taxon>
        <taxon>Metamonada</taxon>
        <taxon>Parabasalia</taxon>
        <taxon>Trichomonadida</taxon>
        <taxon>Trichomonadidae</taxon>
        <taxon>Trichomonas</taxon>
    </lineage>
</organism>
<reference evidence="1" key="1">
    <citation type="submission" date="2006-10" db="EMBL/GenBank/DDBJ databases">
        <authorList>
            <person name="Amadeo P."/>
            <person name="Zhao Q."/>
            <person name="Wortman J."/>
            <person name="Fraser-Liggett C."/>
            <person name="Carlton J."/>
        </authorList>
    </citation>
    <scope>NUCLEOTIDE SEQUENCE</scope>
    <source>
        <strain evidence="1">G3</strain>
    </source>
</reference>
<evidence type="ECO:0000313" key="1">
    <source>
        <dbReference type="EMBL" id="EAY20383.1"/>
    </source>
</evidence>
<dbReference type="Proteomes" id="UP000001542">
    <property type="component" value="Unassembled WGS sequence"/>
</dbReference>
<dbReference type="VEuPathDB" id="TrichDB:TVAG_109950"/>
<proteinExistence type="predicted"/>
<gene>
    <name evidence="1" type="ORF">TVAG_109950</name>
</gene>
<name>A2DGJ6_TRIV3</name>
<reference evidence="1" key="2">
    <citation type="journal article" date="2007" name="Science">
        <title>Draft genome sequence of the sexually transmitted pathogen Trichomonas vaginalis.</title>
        <authorList>
            <person name="Carlton J.M."/>
            <person name="Hirt R.P."/>
            <person name="Silva J.C."/>
            <person name="Delcher A.L."/>
            <person name="Schatz M."/>
            <person name="Zhao Q."/>
            <person name="Wortman J.R."/>
            <person name="Bidwell S.L."/>
            <person name="Alsmark U.C.M."/>
            <person name="Besteiro S."/>
            <person name="Sicheritz-Ponten T."/>
            <person name="Noel C.J."/>
            <person name="Dacks J.B."/>
            <person name="Foster P.G."/>
            <person name="Simillion C."/>
            <person name="Van de Peer Y."/>
            <person name="Miranda-Saavedra D."/>
            <person name="Barton G.J."/>
            <person name="Westrop G.D."/>
            <person name="Mueller S."/>
            <person name="Dessi D."/>
            <person name="Fiori P.L."/>
            <person name="Ren Q."/>
            <person name="Paulsen I."/>
            <person name="Zhang H."/>
            <person name="Bastida-Corcuera F.D."/>
            <person name="Simoes-Barbosa A."/>
            <person name="Brown M.T."/>
            <person name="Hayes R.D."/>
            <person name="Mukherjee M."/>
            <person name="Okumura C.Y."/>
            <person name="Schneider R."/>
            <person name="Smith A.J."/>
            <person name="Vanacova S."/>
            <person name="Villalvazo M."/>
            <person name="Haas B.J."/>
            <person name="Pertea M."/>
            <person name="Feldblyum T.V."/>
            <person name="Utterback T.R."/>
            <person name="Shu C.L."/>
            <person name="Osoegawa K."/>
            <person name="de Jong P.J."/>
            <person name="Hrdy I."/>
            <person name="Horvathova L."/>
            <person name="Zubacova Z."/>
            <person name="Dolezal P."/>
            <person name="Malik S.B."/>
            <person name="Logsdon J.M. Jr."/>
            <person name="Henze K."/>
            <person name="Gupta A."/>
            <person name="Wang C.C."/>
            <person name="Dunne R.L."/>
            <person name="Upcroft J.A."/>
            <person name="Upcroft P."/>
            <person name="White O."/>
            <person name="Salzberg S.L."/>
            <person name="Tang P."/>
            <person name="Chiu C.-H."/>
            <person name="Lee Y.-S."/>
            <person name="Embley T.M."/>
            <person name="Coombs G.H."/>
            <person name="Mottram J.C."/>
            <person name="Tachezy J."/>
            <person name="Fraser-Liggett C.M."/>
            <person name="Johnson P.J."/>
        </authorList>
    </citation>
    <scope>NUCLEOTIDE SEQUENCE [LARGE SCALE GENOMIC DNA]</scope>
    <source>
        <strain evidence="1">G3</strain>
    </source>
</reference>
<dbReference type="KEGG" id="tva:5465922"/>
<dbReference type="RefSeq" id="XP_001581369.1">
    <property type="nucleotide sequence ID" value="XM_001581319.1"/>
</dbReference>